<gene>
    <name evidence="1" type="ORF">acsn021_27130</name>
</gene>
<sequence>MLVIHSNKGVKSELLFLSTKYDNFIKIAVKGRSVLHIPLLCINFNSRILKFSGIEKWHSCLRACSS</sequence>
<proteinExistence type="predicted"/>
<accession>A0A6S6QWZ4</accession>
<evidence type="ECO:0000313" key="2">
    <source>
        <dbReference type="Proteomes" id="UP000515561"/>
    </source>
</evidence>
<dbReference type="KEGG" id="acel:acsn021_27130"/>
<dbReference type="EMBL" id="AP023367">
    <property type="protein sequence ID" value="BCJ95144.1"/>
    <property type="molecule type" value="Genomic_DNA"/>
</dbReference>
<dbReference type="Proteomes" id="UP000515561">
    <property type="component" value="Chromosome"/>
</dbReference>
<name>A0A6S6QWZ4_9FIRM</name>
<dbReference type="AlphaFoldDB" id="A0A6S6QWZ4"/>
<organism evidence="1 2">
    <name type="scientific">Anaerocolumna cellulosilytica</name>
    <dbReference type="NCBI Taxonomy" id="433286"/>
    <lineage>
        <taxon>Bacteria</taxon>
        <taxon>Bacillati</taxon>
        <taxon>Bacillota</taxon>
        <taxon>Clostridia</taxon>
        <taxon>Lachnospirales</taxon>
        <taxon>Lachnospiraceae</taxon>
        <taxon>Anaerocolumna</taxon>
    </lineage>
</organism>
<evidence type="ECO:0000313" key="1">
    <source>
        <dbReference type="EMBL" id="BCJ95144.1"/>
    </source>
</evidence>
<protein>
    <submittedName>
        <fullName evidence="1">Uncharacterized protein</fullName>
    </submittedName>
</protein>
<reference evidence="1 2" key="1">
    <citation type="journal article" date="2016" name="Int. J. Syst. Evol. Microbiol.">
        <title>Descriptions of Anaerotaenia torta gen. nov., sp. nov. and Anaerocolumna cellulosilytica gen. nov., sp. nov. isolated from a methanogenic reactor of cattle waste.</title>
        <authorList>
            <person name="Uek A."/>
            <person name="Ohtaki Y."/>
            <person name="Kaku N."/>
            <person name="Ueki K."/>
        </authorList>
    </citation>
    <scope>NUCLEOTIDE SEQUENCE [LARGE SCALE GENOMIC DNA]</scope>
    <source>
        <strain evidence="1 2">SN021</strain>
    </source>
</reference>
<keyword evidence="2" id="KW-1185">Reference proteome</keyword>